<evidence type="ECO:0000313" key="3">
    <source>
        <dbReference type="Proteomes" id="UP000002640"/>
    </source>
</evidence>
<dbReference type="RefSeq" id="XP_009525792.1">
    <property type="nucleotide sequence ID" value="XM_009527497.1"/>
</dbReference>
<dbReference type="GeneID" id="20637773"/>
<name>G4ZH61_PHYSP</name>
<dbReference type="OMA" id="CELVNAY"/>
<keyword evidence="3" id="KW-1185">Reference proteome</keyword>
<dbReference type="InParanoid" id="G4ZH61"/>
<feature type="coiled-coil region" evidence="1">
    <location>
        <begin position="92"/>
        <end position="140"/>
    </location>
</feature>
<dbReference type="SMR" id="G4ZH61"/>
<reference evidence="2 3" key="1">
    <citation type="journal article" date="2006" name="Science">
        <title>Phytophthora genome sequences uncover evolutionary origins and mechanisms of pathogenesis.</title>
        <authorList>
            <person name="Tyler B.M."/>
            <person name="Tripathy S."/>
            <person name="Zhang X."/>
            <person name="Dehal P."/>
            <person name="Jiang R.H."/>
            <person name="Aerts A."/>
            <person name="Arredondo F.D."/>
            <person name="Baxter L."/>
            <person name="Bensasson D."/>
            <person name="Beynon J.L."/>
            <person name="Chapman J."/>
            <person name="Damasceno C.M."/>
            <person name="Dorrance A.E."/>
            <person name="Dou D."/>
            <person name="Dickerman A.W."/>
            <person name="Dubchak I.L."/>
            <person name="Garbelotto M."/>
            <person name="Gijzen M."/>
            <person name="Gordon S.G."/>
            <person name="Govers F."/>
            <person name="Grunwald N.J."/>
            <person name="Huang W."/>
            <person name="Ivors K.L."/>
            <person name="Jones R.W."/>
            <person name="Kamoun S."/>
            <person name="Krampis K."/>
            <person name="Lamour K.H."/>
            <person name="Lee M.K."/>
            <person name="McDonald W.H."/>
            <person name="Medina M."/>
            <person name="Meijer H.J."/>
            <person name="Nordberg E.K."/>
            <person name="Maclean D.J."/>
            <person name="Ospina-Giraldo M.D."/>
            <person name="Morris P.F."/>
            <person name="Phuntumart V."/>
            <person name="Putnam N.H."/>
            <person name="Rash S."/>
            <person name="Rose J.K."/>
            <person name="Sakihama Y."/>
            <person name="Salamov A.A."/>
            <person name="Savidor A."/>
            <person name="Scheuring C.F."/>
            <person name="Smith B.M."/>
            <person name="Sobral B.W."/>
            <person name="Terry A."/>
            <person name="Torto-Alalibo T.A."/>
            <person name="Win J."/>
            <person name="Xu Z."/>
            <person name="Zhang H."/>
            <person name="Grigoriev I.V."/>
            <person name="Rokhsar D.S."/>
            <person name="Boore J.L."/>
        </authorList>
    </citation>
    <scope>NUCLEOTIDE SEQUENCE [LARGE SCALE GENOMIC DNA]</scope>
    <source>
        <strain evidence="2 3">P6497</strain>
    </source>
</reference>
<dbReference type="Proteomes" id="UP000002640">
    <property type="component" value="Unassembled WGS sequence"/>
</dbReference>
<organism evidence="2 3">
    <name type="scientific">Phytophthora sojae (strain P6497)</name>
    <name type="common">Soybean stem and root rot agent</name>
    <name type="synonym">Phytophthora megasperma f. sp. glycines</name>
    <dbReference type="NCBI Taxonomy" id="1094619"/>
    <lineage>
        <taxon>Eukaryota</taxon>
        <taxon>Sar</taxon>
        <taxon>Stramenopiles</taxon>
        <taxon>Oomycota</taxon>
        <taxon>Peronosporomycetes</taxon>
        <taxon>Peronosporales</taxon>
        <taxon>Peronosporaceae</taxon>
        <taxon>Phytophthora</taxon>
    </lineage>
</organism>
<keyword evidence="1" id="KW-0175">Coiled coil</keyword>
<evidence type="ECO:0000256" key="1">
    <source>
        <dbReference type="SAM" id="Coils"/>
    </source>
</evidence>
<evidence type="ECO:0000313" key="2">
    <source>
        <dbReference type="EMBL" id="EGZ16734.1"/>
    </source>
</evidence>
<dbReference type="EMBL" id="JH159154">
    <property type="protein sequence ID" value="EGZ16734.1"/>
    <property type="molecule type" value="Genomic_DNA"/>
</dbReference>
<accession>G4ZH61</accession>
<dbReference type="AlphaFoldDB" id="G4ZH61"/>
<sequence length="457" mass="51550">MMPPDGQQELGAEWLSVIERQQQEIELLRQELEAAAASGHEGALSPLRCSASRRGSDASIASSVSSLAFSVLSTRDTLPMDSKRYAQICEKMERLRAALARKDARLQKARAQCSEGQKTAARLRDAVANARAEMETQRALFTQKLAVSQEAVDNAVEKAAQALIQNDGVKAELSQGKELEAELQGQIRVRSNALQAAEAAKEELQKELNRAQLEASRQTAEVRALQSEKNALKSKLEAIQQELTAKRQHDSEWSELGKQRQTLQQRVNELESTVQQQTVQLEQQAGTIEQQNQYIQRLEEEQALAQRASAVERAEDQMHAQHLLKNNISLQYQLQCEQARSHKLDEQVRELSETSQLLAEDMLQMKLKLAGRDQMLLKRGQKYAELAHAYRVLSRHAQAIELSERELVSVLIPTKKRLALLQDTLTRFCFELEGISKQMVASRSRLVHLDHRLLMNL</sequence>
<proteinExistence type="predicted"/>
<feature type="coiled-coil region" evidence="1">
    <location>
        <begin position="187"/>
        <end position="354"/>
    </location>
</feature>
<gene>
    <name evidence="2" type="ORF">PHYSODRAFT_247908</name>
</gene>
<protein>
    <submittedName>
        <fullName evidence="2">Uncharacterized protein</fullName>
    </submittedName>
</protein>
<dbReference type="KEGG" id="psoj:PHYSODRAFT_247908"/>